<evidence type="ECO:0000259" key="1">
    <source>
        <dbReference type="Pfam" id="PF07762"/>
    </source>
</evidence>
<organism evidence="2 3">
    <name type="scientific">Panicum virgatum</name>
    <name type="common">Blackwell switchgrass</name>
    <dbReference type="NCBI Taxonomy" id="38727"/>
    <lineage>
        <taxon>Eukaryota</taxon>
        <taxon>Viridiplantae</taxon>
        <taxon>Streptophyta</taxon>
        <taxon>Embryophyta</taxon>
        <taxon>Tracheophyta</taxon>
        <taxon>Spermatophyta</taxon>
        <taxon>Magnoliopsida</taxon>
        <taxon>Liliopsida</taxon>
        <taxon>Poales</taxon>
        <taxon>Poaceae</taxon>
        <taxon>PACMAD clade</taxon>
        <taxon>Panicoideae</taxon>
        <taxon>Panicodae</taxon>
        <taxon>Paniceae</taxon>
        <taxon>Panicinae</taxon>
        <taxon>Panicum</taxon>
        <taxon>Panicum sect. Hiantes</taxon>
    </lineage>
</organism>
<proteinExistence type="predicted"/>
<evidence type="ECO:0000313" key="3">
    <source>
        <dbReference type="Proteomes" id="UP000823388"/>
    </source>
</evidence>
<evidence type="ECO:0000313" key="2">
    <source>
        <dbReference type="EMBL" id="KAG2556141.1"/>
    </source>
</evidence>
<dbReference type="InterPro" id="IPR011676">
    <property type="entry name" value="DUF1618"/>
</dbReference>
<dbReference type="PANTHER" id="PTHR33074:SF124">
    <property type="entry name" value="DUF1618 DOMAIN-CONTAINING PROTEIN"/>
    <property type="match status" value="1"/>
</dbReference>
<comment type="caution">
    <text evidence="2">The sequence shown here is derived from an EMBL/GenBank/DDBJ whole genome shotgun (WGS) entry which is preliminary data.</text>
</comment>
<protein>
    <recommendedName>
        <fullName evidence="1">DUF1618 domain-containing protein</fullName>
    </recommendedName>
</protein>
<sequence length="456" mass="50379">MDAQATQPPSGSSAYPRWVLLKHYGHREDESCGSNAVAKTLAAARTSTGLLILAPPPAVSRLFCHIPDAEEFHAKVVAADANSVLIDVYFSKPRRGDGLAQNYFVYNAGAAAANPPRPPSLSLLAPCYLSEQEKDRCWPLPEGPVQRRLDKRATGLVRLRRGGDDELAVAELRMVAASSDSDQQPAQKVPQLVLLRSGEWSTRLPPPVGRVPPVPSWWRADKVVPVDGGLLCWVDLIGGIVFSDVFADEPGLRYLVDISPRCCCGGRGGTCCRRCRGAYTIHTWTLRKDAMAWVMDAIVDAAELWPLDAYRSLPRVQLRYPVVSADDPHAICFGVEGNGVWLIMLDTRSKTLQSVERYTEDEDEWFHHADNLTPIKVSDYYLNSYPSSSNVSETLVALEEIPGLARDDMLKAYSILCNGNGRLLKNLLGLLMHLRKDWLLMEIKASEATSIVINIF</sequence>
<dbReference type="AlphaFoldDB" id="A0A8T0P1U7"/>
<keyword evidence="3" id="KW-1185">Reference proteome</keyword>
<dbReference type="EMBL" id="CM029052">
    <property type="protein sequence ID" value="KAG2556141.1"/>
    <property type="molecule type" value="Genomic_DNA"/>
</dbReference>
<name>A0A8T0P1U7_PANVG</name>
<dbReference type="Proteomes" id="UP000823388">
    <property type="component" value="Chromosome 8N"/>
</dbReference>
<feature type="domain" description="DUF1618" evidence="1">
    <location>
        <begin position="256"/>
        <end position="332"/>
    </location>
</feature>
<reference evidence="2" key="1">
    <citation type="submission" date="2020-05" db="EMBL/GenBank/DDBJ databases">
        <title>WGS assembly of Panicum virgatum.</title>
        <authorList>
            <person name="Lovell J.T."/>
            <person name="Jenkins J."/>
            <person name="Shu S."/>
            <person name="Juenger T.E."/>
            <person name="Schmutz J."/>
        </authorList>
    </citation>
    <scope>NUCLEOTIDE SEQUENCE</scope>
    <source>
        <strain evidence="2">AP13</strain>
    </source>
</reference>
<gene>
    <name evidence="2" type="ORF">PVAP13_8NG085702</name>
</gene>
<dbReference type="PANTHER" id="PTHR33074">
    <property type="entry name" value="EXPRESSED PROTEIN-RELATED"/>
    <property type="match status" value="1"/>
</dbReference>
<feature type="non-terminal residue" evidence="2">
    <location>
        <position position="456"/>
    </location>
</feature>
<dbReference type="Pfam" id="PF07762">
    <property type="entry name" value="DUF1618"/>
    <property type="match status" value="1"/>
</dbReference>
<accession>A0A8T0P1U7</accession>